<organism evidence="1 2">
    <name type="scientific">Biomphalaria pfeifferi</name>
    <name type="common">Bloodfluke planorb</name>
    <name type="synonym">Freshwater snail</name>
    <dbReference type="NCBI Taxonomy" id="112525"/>
    <lineage>
        <taxon>Eukaryota</taxon>
        <taxon>Metazoa</taxon>
        <taxon>Spiralia</taxon>
        <taxon>Lophotrochozoa</taxon>
        <taxon>Mollusca</taxon>
        <taxon>Gastropoda</taxon>
        <taxon>Heterobranchia</taxon>
        <taxon>Euthyneura</taxon>
        <taxon>Panpulmonata</taxon>
        <taxon>Hygrophila</taxon>
        <taxon>Lymnaeoidea</taxon>
        <taxon>Planorbidae</taxon>
        <taxon>Biomphalaria</taxon>
    </lineage>
</organism>
<keyword evidence="2" id="KW-1185">Reference proteome</keyword>
<name>A0AAD8BSC6_BIOPF</name>
<feature type="non-terminal residue" evidence="1">
    <location>
        <position position="66"/>
    </location>
</feature>
<evidence type="ECO:0000313" key="1">
    <source>
        <dbReference type="EMBL" id="KAK0059967.1"/>
    </source>
</evidence>
<gene>
    <name evidence="1" type="ORF">Bpfe_010495</name>
</gene>
<evidence type="ECO:0000313" key="2">
    <source>
        <dbReference type="Proteomes" id="UP001233172"/>
    </source>
</evidence>
<sequence>MKKTEFEPLPSVGGNKVVKSKTVVTSLVTVISTVSRGLSSFFLVSGRKCFHWTKASQGGVITDIAL</sequence>
<comment type="caution">
    <text evidence="1">The sequence shown here is derived from an EMBL/GenBank/DDBJ whole genome shotgun (WGS) entry which is preliminary data.</text>
</comment>
<protein>
    <submittedName>
        <fullName evidence="1">Uncharacterized protein</fullName>
    </submittedName>
</protein>
<proteinExistence type="predicted"/>
<dbReference type="Proteomes" id="UP001233172">
    <property type="component" value="Unassembled WGS sequence"/>
</dbReference>
<reference evidence="1" key="2">
    <citation type="submission" date="2023-04" db="EMBL/GenBank/DDBJ databases">
        <authorList>
            <person name="Bu L."/>
            <person name="Lu L."/>
            <person name="Laidemitt M.R."/>
            <person name="Zhang S.M."/>
            <person name="Mutuku M."/>
            <person name="Mkoji G."/>
            <person name="Steinauer M."/>
            <person name="Loker E.S."/>
        </authorList>
    </citation>
    <scope>NUCLEOTIDE SEQUENCE</scope>
    <source>
        <strain evidence="1">KasaAsao</strain>
        <tissue evidence="1">Whole Snail</tissue>
    </source>
</reference>
<dbReference type="EMBL" id="JASAOG010000038">
    <property type="protein sequence ID" value="KAK0059967.1"/>
    <property type="molecule type" value="Genomic_DNA"/>
</dbReference>
<dbReference type="AlphaFoldDB" id="A0AAD8BSC6"/>
<reference evidence="1" key="1">
    <citation type="journal article" date="2023" name="PLoS Negl. Trop. Dis.">
        <title>A genome sequence for Biomphalaria pfeifferi, the major vector snail for the human-infecting parasite Schistosoma mansoni.</title>
        <authorList>
            <person name="Bu L."/>
            <person name="Lu L."/>
            <person name="Laidemitt M.R."/>
            <person name="Zhang S.M."/>
            <person name="Mutuku M."/>
            <person name="Mkoji G."/>
            <person name="Steinauer M."/>
            <person name="Loker E.S."/>
        </authorList>
    </citation>
    <scope>NUCLEOTIDE SEQUENCE</scope>
    <source>
        <strain evidence="1">KasaAsao</strain>
    </source>
</reference>
<accession>A0AAD8BSC6</accession>